<dbReference type="EMBL" id="LAZR01008415">
    <property type="protein sequence ID" value="KKM78905.1"/>
    <property type="molecule type" value="Genomic_DNA"/>
</dbReference>
<name>A0A0F9MQ30_9ZZZZ</name>
<feature type="region of interest" description="Disordered" evidence="1">
    <location>
        <begin position="571"/>
        <end position="630"/>
    </location>
</feature>
<reference evidence="2" key="1">
    <citation type="journal article" date="2015" name="Nature">
        <title>Complex archaea that bridge the gap between prokaryotes and eukaryotes.</title>
        <authorList>
            <person name="Spang A."/>
            <person name="Saw J.H."/>
            <person name="Jorgensen S.L."/>
            <person name="Zaremba-Niedzwiedzka K."/>
            <person name="Martijn J."/>
            <person name="Lind A.E."/>
            <person name="van Eijk R."/>
            <person name="Schleper C."/>
            <person name="Guy L."/>
            <person name="Ettema T.J."/>
        </authorList>
    </citation>
    <scope>NUCLEOTIDE SEQUENCE</scope>
</reference>
<sequence>MPVVYFNNYAMHGGASERNPGHALLLRDELYIEFQGLHNKMAELERVRYLEGPVPLGASEKLTGLEVRTGMSNDLVEKVKAALTTSIPAVKMENLREGGRADKNIERRIRFWQECLKSWHKPVPILGEIVDAQAGLGLGVPKAVYYPWPEWRKKRKNEKNSEYLDYVKGKKKEHGPPFVLITVHPMTFMPRFGVGNRLEESIEESYKNKRDMYHTYSIQDDAHWSTLELAGTEGIPIPRVRAMPAGKSTVGMVKVTEYVRNIPGDTLRQVFIDDRLVLEEEDPNVRYFPILGRTTSSKDPDKLGVSVADVLRHLEPVIDRTLTRMAEASDRVVRKRLAVELPEGSTDYLMPPKPGVGEDNDPTVRTFEFDPEHATALPPGSKMVDPFEGVENVYGAMPFLQLVMQIASQHGVSPIFEGTPPGASGSGYRDNSLYLMARSQFNYLVENFEFGLSSVIEQMETWIVTKVKRPIWCGPYSLSPKDIKDWPARYEVKVQAFLPQNLMAEAQLYDTMWTKGHVTRHTVKVKGLNMEVPEAIQEERERYLEDLKSMSKPVLFQDVLRHVGILQPTAETQPQLVGPDGKPISGENVQVGEGGTGRDGAQARQAATVQQGTPKEPPNDPGELRGAEGQ</sequence>
<evidence type="ECO:0000256" key="1">
    <source>
        <dbReference type="SAM" id="MobiDB-lite"/>
    </source>
</evidence>
<dbReference type="AlphaFoldDB" id="A0A0F9MQ30"/>
<organism evidence="2">
    <name type="scientific">marine sediment metagenome</name>
    <dbReference type="NCBI Taxonomy" id="412755"/>
    <lineage>
        <taxon>unclassified sequences</taxon>
        <taxon>metagenomes</taxon>
        <taxon>ecological metagenomes</taxon>
    </lineage>
</organism>
<comment type="caution">
    <text evidence="2">The sequence shown here is derived from an EMBL/GenBank/DDBJ whole genome shotgun (WGS) entry which is preliminary data.</text>
</comment>
<gene>
    <name evidence="2" type="ORF">LCGC14_1355290</name>
</gene>
<evidence type="ECO:0000313" key="2">
    <source>
        <dbReference type="EMBL" id="KKM78905.1"/>
    </source>
</evidence>
<proteinExistence type="predicted"/>
<accession>A0A0F9MQ30</accession>
<protein>
    <recommendedName>
        <fullName evidence="3">Portal protein</fullName>
    </recommendedName>
</protein>
<evidence type="ECO:0008006" key="3">
    <source>
        <dbReference type="Google" id="ProtNLM"/>
    </source>
</evidence>